<protein>
    <submittedName>
        <fullName evidence="1">Uncharacterized protein</fullName>
    </submittedName>
</protein>
<accession>A0ABS0DIF1</accession>
<reference evidence="1 2" key="1">
    <citation type="submission" date="2020-10" db="EMBL/GenBank/DDBJ databases">
        <title>Identification of Nocardia species via Next-generation sequencing and recognition of intraspecies genetic diversity.</title>
        <authorList>
            <person name="Li P."/>
            <person name="Li P."/>
            <person name="Lu B."/>
        </authorList>
    </citation>
    <scope>NUCLEOTIDE SEQUENCE [LARGE SCALE GENOMIC DNA]</scope>
    <source>
        <strain evidence="1 2">BJ06-0143</strain>
    </source>
</reference>
<comment type="caution">
    <text evidence="1">The sequence shown here is derived from an EMBL/GenBank/DDBJ whole genome shotgun (WGS) entry which is preliminary data.</text>
</comment>
<dbReference type="Proteomes" id="UP000707731">
    <property type="component" value="Unassembled WGS sequence"/>
</dbReference>
<dbReference type="RefSeq" id="WP_195005080.1">
    <property type="nucleotide sequence ID" value="NZ_JADLQN010000011.1"/>
</dbReference>
<proteinExistence type="predicted"/>
<name>A0ABS0DIF1_9NOCA</name>
<evidence type="ECO:0000313" key="2">
    <source>
        <dbReference type="Proteomes" id="UP000707731"/>
    </source>
</evidence>
<gene>
    <name evidence="1" type="ORF">IU449_27450</name>
</gene>
<sequence length="160" mass="17832">MTRRGGKSKRTRTDASAATRVRAAALRDPAGATAVSGFAERAARAVEAPLLIPAWIAWIAERNKHTAAFCYQLHYPPLRDGQPHWPDGEFWTYERIMRAEKSARATERARRYHADRPGLISAYSPPLPDDAEFEAALDAGREWTGHFYCLDPAPDVGADR</sequence>
<organism evidence="1 2">
    <name type="scientific">Nocardia higoensis</name>
    <dbReference type="NCBI Taxonomy" id="228599"/>
    <lineage>
        <taxon>Bacteria</taxon>
        <taxon>Bacillati</taxon>
        <taxon>Actinomycetota</taxon>
        <taxon>Actinomycetes</taxon>
        <taxon>Mycobacteriales</taxon>
        <taxon>Nocardiaceae</taxon>
        <taxon>Nocardia</taxon>
    </lineage>
</organism>
<dbReference type="EMBL" id="JADLQN010000011">
    <property type="protein sequence ID" value="MBF6358238.1"/>
    <property type="molecule type" value="Genomic_DNA"/>
</dbReference>
<evidence type="ECO:0000313" key="1">
    <source>
        <dbReference type="EMBL" id="MBF6358238.1"/>
    </source>
</evidence>
<keyword evidence="2" id="KW-1185">Reference proteome</keyword>